<dbReference type="EMBL" id="JOKG01000010">
    <property type="protein sequence ID" value="KEQ11269.1"/>
    <property type="molecule type" value="Genomic_DNA"/>
</dbReference>
<sequence>MLYLKIRTETKPRKDGSRLATPLVCEASHRYDKNRTEKSLKRLQCQLIVGAADSGKTRWLNRLYERWKDIWGAKCKAEPVYLSSLQPLSSWTDAPHVERWHEQQRETEESPTHKHWSQLNQQQRADRLADYIHETGALLFIDDAHRLTGRKLQAARACVLAAKVWLMSASQENRLAPNLRTVVERREPQRTHLQSDASYDATNFVMWTMIALSAGIGWWEAGLVLGGMKMLGSGRRSARAE</sequence>
<dbReference type="SUPFAM" id="SSF52540">
    <property type="entry name" value="P-loop containing nucleoside triphosphate hydrolases"/>
    <property type="match status" value="1"/>
</dbReference>
<feature type="transmembrane region" description="Helical" evidence="1">
    <location>
        <begin position="204"/>
        <end position="226"/>
    </location>
</feature>
<dbReference type="eggNOG" id="ENOG502ZM8C">
    <property type="taxonomic scope" value="Bacteria"/>
</dbReference>
<gene>
    <name evidence="2" type="ORF">GZ77_26325</name>
</gene>
<reference evidence="2 3" key="1">
    <citation type="submission" date="2014-06" db="EMBL/GenBank/DDBJ databases">
        <title>Whole Genome Sequences of Three Symbiotic Endozoicomonas Bacteria.</title>
        <authorList>
            <person name="Neave M.J."/>
            <person name="Apprill A."/>
            <person name="Voolstra C.R."/>
        </authorList>
    </citation>
    <scope>NUCLEOTIDE SEQUENCE [LARGE SCALE GENOMIC DNA]</scope>
    <source>
        <strain evidence="2 3">LMG 24815</strain>
    </source>
</reference>
<comment type="caution">
    <text evidence="2">The sequence shown here is derived from an EMBL/GenBank/DDBJ whole genome shotgun (WGS) entry which is preliminary data.</text>
</comment>
<accession>A0A081MYJ6</accession>
<keyword evidence="1" id="KW-0812">Transmembrane</keyword>
<organism evidence="2 3">
    <name type="scientific">Endozoicomonas montiporae</name>
    <dbReference type="NCBI Taxonomy" id="1027273"/>
    <lineage>
        <taxon>Bacteria</taxon>
        <taxon>Pseudomonadati</taxon>
        <taxon>Pseudomonadota</taxon>
        <taxon>Gammaproteobacteria</taxon>
        <taxon>Oceanospirillales</taxon>
        <taxon>Endozoicomonadaceae</taxon>
        <taxon>Endozoicomonas</taxon>
    </lineage>
</organism>
<proteinExistence type="predicted"/>
<keyword evidence="1" id="KW-0472">Membrane</keyword>
<dbReference type="Proteomes" id="UP000028006">
    <property type="component" value="Unassembled WGS sequence"/>
</dbReference>
<dbReference type="AlphaFoldDB" id="A0A081MYJ6"/>
<protein>
    <submittedName>
        <fullName evidence="2">Uncharacterized protein</fullName>
    </submittedName>
</protein>
<keyword evidence="1" id="KW-1133">Transmembrane helix</keyword>
<dbReference type="InterPro" id="IPR027417">
    <property type="entry name" value="P-loop_NTPase"/>
</dbReference>
<dbReference type="RefSeq" id="WP_034880169.1">
    <property type="nucleotide sequence ID" value="NZ_JOKG01000010.1"/>
</dbReference>
<name>A0A081MYJ6_9GAMM</name>
<evidence type="ECO:0000256" key="1">
    <source>
        <dbReference type="SAM" id="Phobius"/>
    </source>
</evidence>
<evidence type="ECO:0000313" key="2">
    <source>
        <dbReference type="EMBL" id="KEQ11269.1"/>
    </source>
</evidence>
<evidence type="ECO:0000313" key="3">
    <source>
        <dbReference type="Proteomes" id="UP000028006"/>
    </source>
</evidence>
<keyword evidence="3" id="KW-1185">Reference proteome</keyword>